<gene>
    <name evidence="12" type="ORF">ICI42_00755</name>
</gene>
<name>A0A8J6TX35_9HYPH</name>
<dbReference type="PROSITE" id="PS00211">
    <property type="entry name" value="ABC_TRANSPORTER_1"/>
    <property type="match status" value="1"/>
</dbReference>
<dbReference type="GO" id="GO:0016887">
    <property type="term" value="F:ATP hydrolysis activity"/>
    <property type="evidence" value="ECO:0007669"/>
    <property type="project" value="InterPro"/>
</dbReference>
<reference evidence="12" key="1">
    <citation type="submission" date="2020-09" db="EMBL/GenBank/DDBJ databases">
        <title>Genome seq and assembly of Tianweitania sp.</title>
        <authorList>
            <person name="Chhetri G."/>
        </authorList>
    </citation>
    <scope>NUCLEOTIDE SEQUENCE</scope>
    <source>
        <strain evidence="12">Rool2</strain>
    </source>
</reference>
<dbReference type="PANTHER" id="PTHR42771:SF2">
    <property type="entry name" value="IRON(3+)-HYDROXAMATE IMPORT ATP-BINDING PROTEIN FHUC"/>
    <property type="match status" value="1"/>
</dbReference>
<dbReference type="GO" id="GO:0006826">
    <property type="term" value="P:iron ion transport"/>
    <property type="evidence" value="ECO:0007669"/>
    <property type="project" value="UniProtKB-KW"/>
</dbReference>
<sequence>MSLLCQNLSVRYGQRQALTDLSVSIIPGEIVCLIGPNGSGKSTALRSLAGLTRPHAGRVQLDGRPMDQWRRRELAKRLSFLPQAPIAPDELSVEDLARQGRYSHVGLFRNHSPEDAHAVAWALDATGTSSFAQRGLRELSGGERQRAWIAAALAQEAGILLLDEPTSFLDIGHQVEVLELICTLSRERGVTVILAIHDINQAMMVGDRILLLEGGRLRFDGRAQDLAGSGLIESAFNVRGAFVKLGDGTVPHFDIDLRRTPTGQ</sequence>
<evidence type="ECO:0000313" key="13">
    <source>
        <dbReference type="Proteomes" id="UP000643405"/>
    </source>
</evidence>
<evidence type="ECO:0000256" key="6">
    <source>
        <dbReference type="ARBA" id="ARBA00022741"/>
    </source>
</evidence>
<dbReference type="PROSITE" id="PS50893">
    <property type="entry name" value="ABC_TRANSPORTER_2"/>
    <property type="match status" value="1"/>
</dbReference>
<keyword evidence="8" id="KW-0408">Iron</keyword>
<evidence type="ECO:0000256" key="9">
    <source>
        <dbReference type="ARBA" id="ARBA00023065"/>
    </source>
</evidence>
<dbReference type="Gene3D" id="3.40.50.300">
    <property type="entry name" value="P-loop containing nucleotide triphosphate hydrolases"/>
    <property type="match status" value="1"/>
</dbReference>
<dbReference type="InterPro" id="IPR027417">
    <property type="entry name" value="P-loop_NTPase"/>
</dbReference>
<dbReference type="InterPro" id="IPR017871">
    <property type="entry name" value="ABC_transporter-like_CS"/>
</dbReference>
<keyword evidence="9" id="KW-0406">Ion transport</keyword>
<evidence type="ECO:0000256" key="8">
    <source>
        <dbReference type="ARBA" id="ARBA00023004"/>
    </source>
</evidence>
<evidence type="ECO:0000256" key="1">
    <source>
        <dbReference type="ARBA" id="ARBA00004202"/>
    </source>
</evidence>
<dbReference type="InterPro" id="IPR003593">
    <property type="entry name" value="AAA+_ATPase"/>
</dbReference>
<dbReference type="GO" id="GO:0005886">
    <property type="term" value="C:plasma membrane"/>
    <property type="evidence" value="ECO:0007669"/>
    <property type="project" value="UniProtKB-SubCell"/>
</dbReference>
<evidence type="ECO:0000259" key="11">
    <source>
        <dbReference type="PROSITE" id="PS50893"/>
    </source>
</evidence>
<dbReference type="PANTHER" id="PTHR42771">
    <property type="entry name" value="IRON(3+)-HYDROXAMATE IMPORT ATP-BINDING PROTEIN FHUC"/>
    <property type="match status" value="1"/>
</dbReference>
<dbReference type="InterPro" id="IPR051535">
    <property type="entry name" value="Siderophore_ABC-ATPase"/>
</dbReference>
<comment type="caution">
    <text evidence="12">The sequence shown here is derived from an EMBL/GenBank/DDBJ whole genome shotgun (WGS) entry which is preliminary data.</text>
</comment>
<comment type="subcellular location">
    <subcellularLocation>
        <location evidence="1">Cell membrane</location>
        <topology evidence="1">Peripheral membrane protein</topology>
    </subcellularLocation>
</comment>
<keyword evidence="5" id="KW-0410">Iron transport</keyword>
<dbReference type="AlphaFoldDB" id="A0A8J6TX35"/>
<protein>
    <submittedName>
        <fullName evidence="12">ABC transporter ATP-binding protein</fullName>
    </submittedName>
</protein>
<evidence type="ECO:0000256" key="4">
    <source>
        <dbReference type="ARBA" id="ARBA00022475"/>
    </source>
</evidence>
<dbReference type="GO" id="GO:0005524">
    <property type="term" value="F:ATP binding"/>
    <property type="evidence" value="ECO:0007669"/>
    <property type="project" value="UniProtKB-KW"/>
</dbReference>
<dbReference type="RefSeq" id="WP_188162636.1">
    <property type="nucleotide sequence ID" value="NZ_JACVVX010000001.1"/>
</dbReference>
<keyword evidence="13" id="KW-1185">Reference proteome</keyword>
<feature type="domain" description="ABC transporter" evidence="11">
    <location>
        <begin position="3"/>
        <end position="239"/>
    </location>
</feature>
<accession>A0A8J6TX35</accession>
<keyword evidence="6" id="KW-0547">Nucleotide-binding</keyword>
<dbReference type="SMART" id="SM00382">
    <property type="entry name" value="AAA"/>
    <property type="match status" value="1"/>
</dbReference>
<dbReference type="InterPro" id="IPR003439">
    <property type="entry name" value="ABC_transporter-like_ATP-bd"/>
</dbReference>
<dbReference type="Proteomes" id="UP000643405">
    <property type="component" value="Unassembled WGS sequence"/>
</dbReference>
<dbReference type="EMBL" id="JACVVX010000001">
    <property type="protein sequence ID" value="MBD0413184.1"/>
    <property type="molecule type" value="Genomic_DNA"/>
</dbReference>
<keyword evidence="3" id="KW-0813">Transport</keyword>
<evidence type="ECO:0000256" key="7">
    <source>
        <dbReference type="ARBA" id="ARBA00022840"/>
    </source>
</evidence>
<keyword evidence="7 12" id="KW-0067">ATP-binding</keyword>
<keyword evidence="4" id="KW-1003">Cell membrane</keyword>
<evidence type="ECO:0000256" key="2">
    <source>
        <dbReference type="ARBA" id="ARBA00005417"/>
    </source>
</evidence>
<evidence type="ECO:0000256" key="5">
    <source>
        <dbReference type="ARBA" id="ARBA00022496"/>
    </source>
</evidence>
<comment type="similarity">
    <text evidence="2">Belongs to the ABC transporter superfamily.</text>
</comment>
<organism evidence="12 13">
    <name type="scientific">Oryzicola mucosus</name>
    <dbReference type="NCBI Taxonomy" id="2767425"/>
    <lineage>
        <taxon>Bacteria</taxon>
        <taxon>Pseudomonadati</taxon>
        <taxon>Pseudomonadota</taxon>
        <taxon>Alphaproteobacteria</taxon>
        <taxon>Hyphomicrobiales</taxon>
        <taxon>Phyllobacteriaceae</taxon>
        <taxon>Oryzicola</taxon>
    </lineage>
</organism>
<proteinExistence type="inferred from homology"/>
<evidence type="ECO:0000313" key="12">
    <source>
        <dbReference type="EMBL" id="MBD0413184.1"/>
    </source>
</evidence>
<evidence type="ECO:0000256" key="10">
    <source>
        <dbReference type="ARBA" id="ARBA00023136"/>
    </source>
</evidence>
<dbReference type="SUPFAM" id="SSF52540">
    <property type="entry name" value="P-loop containing nucleoside triphosphate hydrolases"/>
    <property type="match status" value="1"/>
</dbReference>
<keyword evidence="10" id="KW-0472">Membrane</keyword>
<dbReference type="Pfam" id="PF00005">
    <property type="entry name" value="ABC_tran"/>
    <property type="match status" value="1"/>
</dbReference>
<dbReference type="CDD" id="cd03214">
    <property type="entry name" value="ABC_Iron-Siderophores_B12_Hemin"/>
    <property type="match status" value="1"/>
</dbReference>
<dbReference type="FunFam" id="3.40.50.300:FF:000134">
    <property type="entry name" value="Iron-enterobactin ABC transporter ATP-binding protein"/>
    <property type="match status" value="1"/>
</dbReference>
<evidence type="ECO:0000256" key="3">
    <source>
        <dbReference type="ARBA" id="ARBA00022448"/>
    </source>
</evidence>